<evidence type="ECO:0000259" key="8">
    <source>
        <dbReference type="PROSITE" id="PS50404"/>
    </source>
</evidence>
<keyword evidence="10" id="KW-0413">Isomerase</keyword>
<dbReference type="GO" id="GO:0005739">
    <property type="term" value="C:mitochondrion"/>
    <property type="evidence" value="ECO:0007669"/>
    <property type="project" value="TreeGrafter"/>
</dbReference>
<comment type="catalytic activity">
    <reaction evidence="1">
        <text>4-maleylacetoacetate = 4-fumarylacetoacetate</text>
        <dbReference type="Rhea" id="RHEA:14817"/>
        <dbReference type="ChEBI" id="CHEBI:17105"/>
        <dbReference type="ChEBI" id="CHEBI:18034"/>
        <dbReference type="EC" id="5.2.1.2"/>
    </reaction>
</comment>
<dbReference type="GO" id="GO:0006749">
    <property type="term" value="P:glutathione metabolic process"/>
    <property type="evidence" value="ECO:0007669"/>
    <property type="project" value="TreeGrafter"/>
</dbReference>
<evidence type="ECO:0000313" key="10">
    <source>
        <dbReference type="EMBL" id="KAI1713209.1"/>
    </source>
</evidence>
<dbReference type="InterPro" id="IPR040079">
    <property type="entry name" value="Glutathione_S-Trfase"/>
</dbReference>
<protein>
    <recommendedName>
        <fullName evidence="5">maleylacetoacetate isomerase</fullName>
        <ecNumber evidence="5">5.2.1.2</ecNumber>
    </recommendedName>
</protein>
<keyword evidence="6" id="KW-0828">Tyrosine catabolism</keyword>
<dbReference type="GO" id="GO:0006572">
    <property type="term" value="P:L-tyrosine catabolic process"/>
    <property type="evidence" value="ECO:0007669"/>
    <property type="project" value="UniProtKB-KW"/>
</dbReference>
<dbReference type="InterPro" id="IPR004045">
    <property type="entry name" value="Glutathione_S-Trfase_N"/>
</dbReference>
<evidence type="ECO:0000256" key="1">
    <source>
        <dbReference type="ARBA" id="ARBA00001622"/>
    </source>
</evidence>
<evidence type="ECO:0000256" key="7">
    <source>
        <dbReference type="ARBA" id="ARBA00023232"/>
    </source>
</evidence>
<comment type="cofactor">
    <cofactor evidence="2">
        <name>glutathione</name>
        <dbReference type="ChEBI" id="CHEBI:57925"/>
    </cofactor>
</comment>
<dbReference type="EMBL" id="JAKKPZ010000016">
    <property type="protein sequence ID" value="KAI1713209.1"/>
    <property type="molecule type" value="Genomic_DNA"/>
</dbReference>
<dbReference type="SUPFAM" id="SSF47616">
    <property type="entry name" value="GST C-terminal domain-like"/>
    <property type="match status" value="1"/>
</dbReference>
<organism evidence="10 11">
    <name type="scientific">Ditylenchus destructor</name>
    <dbReference type="NCBI Taxonomy" id="166010"/>
    <lineage>
        <taxon>Eukaryota</taxon>
        <taxon>Metazoa</taxon>
        <taxon>Ecdysozoa</taxon>
        <taxon>Nematoda</taxon>
        <taxon>Chromadorea</taxon>
        <taxon>Rhabditida</taxon>
        <taxon>Tylenchina</taxon>
        <taxon>Tylenchomorpha</taxon>
        <taxon>Sphaerularioidea</taxon>
        <taxon>Anguinidae</taxon>
        <taxon>Anguininae</taxon>
        <taxon>Ditylenchus</taxon>
    </lineage>
</organism>
<comment type="caution">
    <text evidence="10">The sequence shown here is derived from an EMBL/GenBank/DDBJ whole genome shotgun (WGS) entry which is preliminary data.</text>
</comment>
<dbReference type="InterPro" id="IPR010987">
    <property type="entry name" value="Glutathione-S-Trfase_C-like"/>
</dbReference>
<dbReference type="InterPro" id="IPR036282">
    <property type="entry name" value="Glutathione-S-Trfase_C_sf"/>
</dbReference>
<dbReference type="PROSITE" id="PS50404">
    <property type="entry name" value="GST_NTER"/>
    <property type="match status" value="1"/>
</dbReference>
<evidence type="ECO:0000256" key="6">
    <source>
        <dbReference type="ARBA" id="ARBA00022878"/>
    </source>
</evidence>
<dbReference type="InterPro" id="IPR036249">
    <property type="entry name" value="Thioredoxin-like_sf"/>
</dbReference>
<dbReference type="PROSITE" id="PS50405">
    <property type="entry name" value="GST_CTER"/>
    <property type="match status" value="1"/>
</dbReference>
<dbReference type="NCBIfam" id="TIGR01262">
    <property type="entry name" value="maiA"/>
    <property type="match status" value="1"/>
</dbReference>
<evidence type="ECO:0000313" key="11">
    <source>
        <dbReference type="Proteomes" id="UP001201812"/>
    </source>
</evidence>
<dbReference type="PANTHER" id="PTHR42673">
    <property type="entry name" value="MALEYLACETOACETATE ISOMERASE"/>
    <property type="match status" value="1"/>
</dbReference>
<evidence type="ECO:0000256" key="5">
    <source>
        <dbReference type="ARBA" id="ARBA00013199"/>
    </source>
</evidence>
<comment type="pathway">
    <text evidence="3">Amino-acid degradation; L-phenylalanine degradation; acetoacetate and fumarate from L-phenylalanine: step 5/6.</text>
</comment>
<dbReference type="EC" id="5.2.1.2" evidence="5"/>
<dbReference type="SFLD" id="SFLDG00358">
    <property type="entry name" value="Main_(cytGST)"/>
    <property type="match status" value="1"/>
</dbReference>
<dbReference type="GO" id="GO:0006559">
    <property type="term" value="P:L-phenylalanine catabolic process"/>
    <property type="evidence" value="ECO:0007669"/>
    <property type="project" value="UniProtKB-KW"/>
</dbReference>
<dbReference type="GO" id="GO:0016034">
    <property type="term" value="F:maleylacetoacetate isomerase activity"/>
    <property type="evidence" value="ECO:0007669"/>
    <property type="project" value="UniProtKB-EC"/>
</dbReference>
<dbReference type="SFLD" id="SFLDS00019">
    <property type="entry name" value="Glutathione_Transferase_(cytos"/>
    <property type="match status" value="1"/>
</dbReference>
<feature type="domain" description="GST C-terminal" evidence="9">
    <location>
        <begin position="91"/>
        <end position="212"/>
    </location>
</feature>
<dbReference type="InterPro" id="IPR005955">
    <property type="entry name" value="GST_Zeta"/>
</dbReference>
<dbReference type="PANTHER" id="PTHR42673:SF4">
    <property type="entry name" value="MALEYLACETOACETATE ISOMERASE"/>
    <property type="match status" value="1"/>
</dbReference>
<evidence type="ECO:0000256" key="2">
    <source>
        <dbReference type="ARBA" id="ARBA00001955"/>
    </source>
</evidence>
<dbReference type="CDD" id="cd03191">
    <property type="entry name" value="GST_C_Zeta"/>
    <property type="match status" value="1"/>
</dbReference>
<gene>
    <name evidence="10" type="ORF">DdX_09283</name>
</gene>
<dbReference type="Gene3D" id="1.20.1050.10">
    <property type="match status" value="1"/>
</dbReference>
<name>A0AAD4R3F2_9BILA</name>
<dbReference type="Gene3D" id="3.40.30.10">
    <property type="entry name" value="Glutaredoxin"/>
    <property type="match status" value="1"/>
</dbReference>
<dbReference type="GO" id="GO:0004364">
    <property type="term" value="F:glutathione transferase activity"/>
    <property type="evidence" value="ECO:0007669"/>
    <property type="project" value="TreeGrafter"/>
</dbReference>
<reference evidence="10" key="1">
    <citation type="submission" date="2022-01" db="EMBL/GenBank/DDBJ databases">
        <title>Genome Sequence Resource for Two Populations of Ditylenchus destructor, the Migratory Endoparasitic Phytonematode.</title>
        <authorList>
            <person name="Zhang H."/>
            <person name="Lin R."/>
            <person name="Xie B."/>
        </authorList>
    </citation>
    <scope>NUCLEOTIDE SEQUENCE</scope>
    <source>
        <strain evidence="10">BazhouSP</strain>
    </source>
</reference>
<dbReference type="InterPro" id="IPR004046">
    <property type="entry name" value="GST_C"/>
</dbReference>
<dbReference type="AlphaFoldDB" id="A0AAD4R3F2"/>
<dbReference type="InterPro" id="IPR034330">
    <property type="entry name" value="GST_Zeta_C"/>
</dbReference>
<evidence type="ECO:0000259" key="9">
    <source>
        <dbReference type="PROSITE" id="PS50405"/>
    </source>
</evidence>
<feature type="domain" description="GST N-terminal" evidence="8">
    <location>
        <begin position="4"/>
        <end position="85"/>
    </location>
</feature>
<keyword evidence="11" id="KW-1185">Reference proteome</keyword>
<proteinExistence type="inferred from homology"/>
<keyword evidence="7" id="KW-0585">Phenylalanine catabolism</keyword>
<dbReference type="FunFam" id="1.20.1050.10:FF:000010">
    <property type="entry name" value="Maleylacetoacetate isomerase isoform 1"/>
    <property type="match status" value="1"/>
</dbReference>
<evidence type="ECO:0000256" key="4">
    <source>
        <dbReference type="ARBA" id="ARBA00010007"/>
    </source>
</evidence>
<evidence type="ECO:0000256" key="3">
    <source>
        <dbReference type="ARBA" id="ARBA00004671"/>
    </source>
</evidence>
<dbReference type="Pfam" id="PF13417">
    <property type="entry name" value="GST_N_3"/>
    <property type="match status" value="1"/>
</dbReference>
<dbReference type="Pfam" id="PF14497">
    <property type="entry name" value="GST_C_3"/>
    <property type="match status" value="1"/>
</dbReference>
<comment type="similarity">
    <text evidence="4">Belongs to the GST superfamily. Zeta family.</text>
</comment>
<accession>A0AAD4R3F2</accession>
<sequence>MPAAKPILYSYWRSSCSWRIRIALNLKKIDYTLEPVNLAESQKNLQKIADKTDFALIPVLQIDDTVLTESLAIIEYLEEKFPDRKALLPGSAEDRAKIRALALQIIANTQPLQNLRVLQYFPEPSQRAAWAKHWITFNFTKLEKALKKTAGKYGYGDQLSLVDVCIPAQVYNAKRFGVDMSQFPTIARLVEELGKIPEFIAADCHNQEDTPESERKK</sequence>
<dbReference type="Proteomes" id="UP001201812">
    <property type="component" value="Unassembled WGS sequence"/>
</dbReference>
<dbReference type="SUPFAM" id="SSF52833">
    <property type="entry name" value="Thioredoxin-like"/>
    <property type="match status" value="1"/>
</dbReference>